<dbReference type="Pfam" id="PF16822">
    <property type="entry name" value="ALGX"/>
    <property type="match status" value="2"/>
</dbReference>
<evidence type="ECO:0000256" key="1">
    <source>
        <dbReference type="ARBA" id="ARBA00004418"/>
    </source>
</evidence>
<feature type="domain" description="AlgX/AlgJ SGNH hydrolase-like" evidence="7">
    <location>
        <begin position="291"/>
        <end position="410"/>
    </location>
</feature>
<dbReference type="Gene3D" id="3.40.50.1110">
    <property type="entry name" value="SGNH hydrolase"/>
    <property type="match status" value="1"/>
</dbReference>
<dbReference type="SUPFAM" id="SSF52266">
    <property type="entry name" value="SGNH hydrolase"/>
    <property type="match status" value="1"/>
</dbReference>
<dbReference type="EMBL" id="JACXAD010000010">
    <property type="protein sequence ID" value="MBD2768331.1"/>
    <property type="molecule type" value="Genomic_DNA"/>
</dbReference>
<keyword evidence="3" id="KW-0808">Transferase</keyword>
<name>A0A927BDE6_9BACT</name>
<accession>A0A927BDE6</accession>
<protein>
    <recommendedName>
        <fullName evidence="7">AlgX/AlgJ SGNH hydrolase-like domain-containing protein</fullName>
    </recommendedName>
</protein>
<dbReference type="GO" id="GO:0016788">
    <property type="term" value="F:hydrolase activity, acting on ester bonds"/>
    <property type="evidence" value="ECO:0007669"/>
    <property type="project" value="UniProtKB-ARBA"/>
</dbReference>
<dbReference type="GO" id="GO:0042597">
    <property type="term" value="C:periplasmic space"/>
    <property type="evidence" value="ECO:0007669"/>
    <property type="project" value="UniProtKB-SubCell"/>
</dbReference>
<keyword evidence="9" id="KW-1185">Reference proteome</keyword>
<dbReference type="GO" id="GO:0042121">
    <property type="term" value="P:alginic acid biosynthetic process"/>
    <property type="evidence" value="ECO:0007669"/>
    <property type="project" value="UniProtKB-KW"/>
</dbReference>
<dbReference type="Proteomes" id="UP000612233">
    <property type="component" value="Unassembled WGS sequence"/>
</dbReference>
<evidence type="ECO:0000313" key="8">
    <source>
        <dbReference type="EMBL" id="MBD2768331.1"/>
    </source>
</evidence>
<dbReference type="AlphaFoldDB" id="A0A927BDE6"/>
<feature type="domain" description="AlgX/AlgJ SGNH hydrolase-like" evidence="7">
    <location>
        <begin position="91"/>
        <end position="197"/>
    </location>
</feature>
<gene>
    <name evidence="8" type="ORF">IC235_10540</name>
</gene>
<evidence type="ECO:0000256" key="6">
    <source>
        <dbReference type="ARBA" id="ARBA00022841"/>
    </source>
</evidence>
<sequence length="421" mass="47623">MRRHWNRFYSRARAIFFGPPYHAADHSALSPKGSATGIRLVLIVSGTLWLSLVLFDNLARPWQRRPKSWQFFQGSRELNESPNQPLQRDFTRTKGDLGRDLGVASLSRYYSAAEDSTPVYLETDEQGFRIVRSSAPFTAVLCGDSFSNNNSFADSLARVTGLSVGNQAIEGRGTLTMARFLEDQPAPYRQAKLVIWESTQRAKIDAFTELSERRKSLRLSDQHRWQWRESLLWPANLDVYLSGSSLLKPLMDKIQKEIKWALLKKHTDLIILGRRDLPAGVAPMLFLGSDEAIRPRKTSQSELDSIATYIAAIDQELKGRGQHLIFTVAPEKSVVYPDRLPPGLTPRTNYITGLNQALQQHGVHVVDLSQGLREAAQAQPKTLYYYAADTHWTPKGMQLASRIIADSLKRWNFTVAPFAQR</sequence>
<evidence type="ECO:0000256" key="4">
    <source>
        <dbReference type="ARBA" id="ARBA00022729"/>
    </source>
</evidence>
<comment type="caution">
    <text evidence="8">The sequence shown here is derived from an EMBL/GenBank/DDBJ whole genome shotgun (WGS) entry which is preliminary data.</text>
</comment>
<dbReference type="GO" id="GO:0016740">
    <property type="term" value="F:transferase activity"/>
    <property type="evidence" value="ECO:0007669"/>
    <property type="project" value="UniProtKB-KW"/>
</dbReference>
<evidence type="ECO:0000256" key="2">
    <source>
        <dbReference type="ARBA" id="ARBA00005182"/>
    </source>
</evidence>
<evidence type="ECO:0000256" key="3">
    <source>
        <dbReference type="ARBA" id="ARBA00022679"/>
    </source>
</evidence>
<organism evidence="8 9">
    <name type="scientific">Hymenobacter montanus</name>
    <dbReference type="NCBI Taxonomy" id="2771359"/>
    <lineage>
        <taxon>Bacteria</taxon>
        <taxon>Pseudomonadati</taxon>
        <taxon>Bacteroidota</taxon>
        <taxon>Cytophagia</taxon>
        <taxon>Cytophagales</taxon>
        <taxon>Hymenobacteraceae</taxon>
        <taxon>Hymenobacter</taxon>
    </lineage>
</organism>
<keyword evidence="4" id="KW-0732">Signal</keyword>
<dbReference type="InterPro" id="IPR031811">
    <property type="entry name" value="ALGX/ALGJ_SGNH-like"/>
</dbReference>
<evidence type="ECO:0000259" key="7">
    <source>
        <dbReference type="Pfam" id="PF16822"/>
    </source>
</evidence>
<keyword evidence="6" id="KW-0016">Alginate biosynthesis</keyword>
<comment type="subcellular location">
    <subcellularLocation>
        <location evidence="1">Periplasm</location>
    </subcellularLocation>
</comment>
<dbReference type="RefSeq" id="WP_191005150.1">
    <property type="nucleotide sequence ID" value="NZ_JACXAD010000010.1"/>
</dbReference>
<evidence type="ECO:0000313" key="9">
    <source>
        <dbReference type="Proteomes" id="UP000612233"/>
    </source>
</evidence>
<reference evidence="8" key="1">
    <citation type="submission" date="2020-09" db="EMBL/GenBank/DDBJ databases">
        <authorList>
            <person name="Kim M.K."/>
        </authorList>
    </citation>
    <scope>NUCLEOTIDE SEQUENCE</scope>
    <source>
        <strain evidence="8">BT664</strain>
    </source>
</reference>
<comment type="pathway">
    <text evidence="2">Glycan biosynthesis; alginate biosynthesis.</text>
</comment>
<evidence type="ECO:0000256" key="5">
    <source>
        <dbReference type="ARBA" id="ARBA00022764"/>
    </source>
</evidence>
<keyword evidence="5" id="KW-0574">Periplasm</keyword>
<dbReference type="InterPro" id="IPR036514">
    <property type="entry name" value="SGNH_hydro_sf"/>
</dbReference>
<proteinExistence type="predicted"/>